<dbReference type="Proteomes" id="UP000737018">
    <property type="component" value="Unassembled WGS sequence"/>
</dbReference>
<proteinExistence type="predicted"/>
<comment type="caution">
    <text evidence="3">The sequence shown here is derived from an EMBL/GenBank/DDBJ whole genome shotgun (WGS) entry which is preliminary data.</text>
</comment>
<feature type="transmembrane region" description="Helical" evidence="2">
    <location>
        <begin position="121"/>
        <end position="144"/>
    </location>
</feature>
<dbReference type="EMBL" id="JRKL02000259">
    <property type="protein sequence ID" value="KAF3973279.1"/>
    <property type="molecule type" value="Genomic_DNA"/>
</dbReference>
<dbReference type="GO" id="GO:0034220">
    <property type="term" value="P:monoatomic ion transmembrane transport"/>
    <property type="evidence" value="ECO:0007669"/>
    <property type="project" value="UniProtKB-KW"/>
</dbReference>
<dbReference type="GO" id="GO:0016020">
    <property type="term" value="C:membrane"/>
    <property type="evidence" value="ECO:0007669"/>
    <property type="project" value="UniProtKB-SubCell"/>
</dbReference>
<keyword evidence="2" id="KW-1133">Transmembrane helix</keyword>
<feature type="transmembrane region" description="Helical" evidence="2">
    <location>
        <begin position="42"/>
        <end position="63"/>
    </location>
</feature>
<keyword evidence="2" id="KW-0812">Transmembrane</keyword>
<organism evidence="3 4">
    <name type="scientific">Castanea mollissima</name>
    <name type="common">Chinese chestnut</name>
    <dbReference type="NCBI Taxonomy" id="60419"/>
    <lineage>
        <taxon>Eukaryota</taxon>
        <taxon>Viridiplantae</taxon>
        <taxon>Streptophyta</taxon>
        <taxon>Embryophyta</taxon>
        <taxon>Tracheophyta</taxon>
        <taxon>Spermatophyta</taxon>
        <taxon>Magnoliopsida</taxon>
        <taxon>eudicotyledons</taxon>
        <taxon>Gunneridae</taxon>
        <taxon>Pentapetalae</taxon>
        <taxon>rosids</taxon>
        <taxon>fabids</taxon>
        <taxon>Fagales</taxon>
        <taxon>Fagaceae</taxon>
        <taxon>Castanea</taxon>
    </lineage>
</organism>
<evidence type="ECO:0000256" key="1">
    <source>
        <dbReference type="ARBA" id="ARBA00023303"/>
    </source>
</evidence>
<sequence>MFLLRNENKDIEGQCPCTVVELVSKPTCEPLVRLFLEWYEEILVFCHAIAVSLDPLFLYVPVIKEDKKCIGLNKVLWIIAIVSRSVTDIIYLVHFVVKFMIRRDAGNNESNTTSWAKGRRHLWPIMFNVLVILPIPQVVMPSIFSEMRRTKSSNITILNSLILLQYGPRVFQIYRYWKQLKSVKKPNKASLWIKASSNLFLYILAGHVSFKYTYPIPVLWMPSCLIYAKFWEPFDTFSLLND</sequence>
<accession>A0A8J4RTK6</accession>
<evidence type="ECO:0000313" key="3">
    <source>
        <dbReference type="EMBL" id="KAF3973279.1"/>
    </source>
</evidence>
<dbReference type="AlphaFoldDB" id="A0A8J4RTK6"/>
<gene>
    <name evidence="3" type="ORF">CMV_003285</name>
</gene>
<protein>
    <recommendedName>
        <fullName evidence="5">Cyclic nucleotide-gated ion channel 1-like</fullName>
    </recommendedName>
</protein>
<dbReference type="PANTHER" id="PTHR45651">
    <property type="entry name" value="CYCLIC NUCLEOTIDE-GATED ION CHANNEL 15-RELATED-RELATED"/>
    <property type="match status" value="1"/>
</dbReference>
<evidence type="ECO:0000256" key="2">
    <source>
        <dbReference type="SAM" id="Phobius"/>
    </source>
</evidence>
<keyword evidence="2" id="KW-0472">Membrane</keyword>
<evidence type="ECO:0008006" key="5">
    <source>
        <dbReference type="Google" id="ProtNLM"/>
    </source>
</evidence>
<keyword evidence="1" id="KW-0813">Transport</keyword>
<reference evidence="3" key="1">
    <citation type="submission" date="2020-03" db="EMBL/GenBank/DDBJ databases">
        <title>Castanea mollissima Vanexum genome sequencing.</title>
        <authorList>
            <person name="Staton M."/>
        </authorList>
    </citation>
    <scope>NUCLEOTIDE SEQUENCE</scope>
    <source>
        <tissue evidence="3">Leaf</tissue>
    </source>
</reference>
<feature type="transmembrane region" description="Helical" evidence="2">
    <location>
        <begin position="75"/>
        <end position="101"/>
    </location>
</feature>
<name>A0A8J4RTK6_9ROSI</name>
<dbReference type="OrthoDB" id="1163027at2759"/>
<feature type="transmembrane region" description="Helical" evidence="2">
    <location>
        <begin position="191"/>
        <end position="210"/>
    </location>
</feature>
<evidence type="ECO:0000313" key="4">
    <source>
        <dbReference type="Proteomes" id="UP000737018"/>
    </source>
</evidence>
<keyword evidence="1" id="KW-0406">Ion transport</keyword>
<keyword evidence="4" id="KW-1185">Reference proteome</keyword>
<keyword evidence="1" id="KW-0407">Ion channel</keyword>
<dbReference type="PANTHER" id="PTHR45651:SF68">
    <property type="entry name" value="ION TRANSPORT DOMAIN-CONTAINING PROTEIN"/>
    <property type="match status" value="1"/>
</dbReference>
<dbReference type="SUPFAM" id="SSF81324">
    <property type="entry name" value="Voltage-gated potassium channels"/>
    <property type="match status" value="1"/>
</dbReference>